<dbReference type="PANTHER" id="PTHR43540:SF6">
    <property type="entry name" value="ISOCHORISMATASE-LIKE DOMAIN-CONTAINING PROTEIN"/>
    <property type="match status" value="1"/>
</dbReference>
<dbReference type="Gene3D" id="3.40.50.850">
    <property type="entry name" value="Isochorismatase-like"/>
    <property type="match status" value="1"/>
</dbReference>
<sequence>MTALAERRLATLTGAAEKPALIVVDVQKSFGSPDYLADYGLTPEALVALDAAVGSIESIVASARSLGVAIVWVELASDPGNRWRASQWLREGDLEAPYSPGEPCVIGTEGAEWFRVAPAEGELRVRKRGYSGFLGTNLAEQLHARGITWVTVVGLTSECCVAATAEDAMQLDWPVVIPADATAAYDLRIHENAVEMLALNVAAIATVDEVVQLWREIEAAQ</sequence>
<proteinExistence type="predicted"/>
<comment type="caution">
    <text evidence="3">The sequence shown here is derived from an EMBL/GenBank/DDBJ whole genome shotgun (WGS) entry which is preliminary data.</text>
</comment>
<dbReference type="PANTHER" id="PTHR43540">
    <property type="entry name" value="PEROXYUREIDOACRYLATE/UREIDOACRYLATE AMIDOHYDROLASE-RELATED"/>
    <property type="match status" value="1"/>
</dbReference>
<keyword evidence="1 3" id="KW-0378">Hydrolase</keyword>
<protein>
    <submittedName>
        <fullName evidence="3">Cysteine hydrolase</fullName>
    </submittedName>
</protein>
<gene>
    <name evidence="3" type="ORF">DF220_10695</name>
</gene>
<dbReference type="RefSeq" id="WP_108997991.1">
    <property type="nucleotide sequence ID" value="NZ_QEEX01000001.1"/>
</dbReference>
<dbReference type="AlphaFoldDB" id="A0A2U1T2Y1"/>
<dbReference type="InterPro" id="IPR036380">
    <property type="entry name" value="Isochorismatase-like_sf"/>
</dbReference>
<evidence type="ECO:0000313" key="3">
    <source>
        <dbReference type="EMBL" id="PWB98241.1"/>
    </source>
</evidence>
<dbReference type="CDD" id="cd00431">
    <property type="entry name" value="cysteine_hydrolases"/>
    <property type="match status" value="1"/>
</dbReference>
<evidence type="ECO:0000256" key="1">
    <source>
        <dbReference type="ARBA" id="ARBA00022801"/>
    </source>
</evidence>
<dbReference type="EMBL" id="QEEX01000001">
    <property type="protein sequence ID" value="PWB98241.1"/>
    <property type="molecule type" value="Genomic_DNA"/>
</dbReference>
<dbReference type="Pfam" id="PF00857">
    <property type="entry name" value="Isochorismatase"/>
    <property type="match status" value="1"/>
</dbReference>
<evidence type="ECO:0000259" key="2">
    <source>
        <dbReference type="Pfam" id="PF00857"/>
    </source>
</evidence>
<dbReference type="InterPro" id="IPR000868">
    <property type="entry name" value="Isochorismatase-like_dom"/>
</dbReference>
<evidence type="ECO:0000313" key="4">
    <source>
        <dbReference type="Proteomes" id="UP000244978"/>
    </source>
</evidence>
<keyword evidence="4" id="KW-1185">Reference proteome</keyword>
<dbReference type="SUPFAM" id="SSF52499">
    <property type="entry name" value="Isochorismatase-like hydrolases"/>
    <property type="match status" value="1"/>
</dbReference>
<name>A0A2U1T2Y1_9MICO</name>
<dbReference type="InterPro" id="IPR050272">
    <property type="entry name" value="Isochorismatase-like_hydrls"/>
</dbReference>
<reference evidence="4" key="1">
    <citation type="submission" date="2018-04" db="EMBL/GenBank/DDBJ databases">
        <authorList>
            <person name="Liu S."/>
            <person name="Wang Z."/>
            <person name="Li J."/>
        </authorList>
    </citation>
    <scope>NUCLEOTIDE SEQUENCE [LARGE SCALE GENOMIC DNA]</scope>
    <source>
        <strain evidence="4">S1194</strain>
    </source>
</reference>
<dbReference type="GO" id="GO:0016787">
    <property type="term" value="F:hydrolase activity"/>
    <property type="evidence" value="ECO:0007669"/>
    <property type="project" value="UniProtKB-KW"/>
</dbReference>
<feature type="domain" description="Isochorismatase-like" evidence="2">
    <location>
        <begin position="20"/>
        <end position="208"/>
    </location>
</feature>
<dbReference type="Proteomes" id="UP000244978">
    <property type="component" value="Unassembled WGS sequence"/>
</dbReference>
<accession>A0A2U1T2Y1</accession>
<organism evidence="3 4">
    <name type="scientific">Homoserinimonas hongtaonis</name>
    <dbReference type="NCBI Taxonomy" id="2079791"/>
    <lineage>
        <taxon>Bacteria</taxon>
        <taxon>Bacillati</taxon>
        <taxon>Actinomycetota</taxon>
        <taxon>Actinomycetes</taxon>
        <taxon>Micrococcales</taxon>
        <taxon>Microbacteriaceae</taxon>
        <taxon>Homoserinimonas</taxon>
    </lineage>
</organism>